<keyword evidence="3" id="KW-0862">Zinc</keyword>
<keyword evidence="2 4" id="KW-0863">Zinc-finger</keyword>
<dbReference type="PROSITE" id="PS50865">
    <property type="entry name" value="ZF_MYND_2"/>
    <property type="match status" value="1"/>
</dbReference>
<proteinExistence type="predicted"/>
<dbReference type="InterPro" id="IPR002893">
    <property type="entry name" value="Znf_MYND"/>
</dbReference>
<dbReference type="SUPFAM" id="SSF144232">
    <property type="entry name" value="HIT/MYND zinc finger-like"/>
    <property type="match status" value="1"/>
</dbReference>
<dbReference type="HOGENOM" id="CLU_076640_0_0_1"/>
<dbReference type="EMBL" id="KL198025">
    <property type="protein sequence ID" value="KDQ17032.1"/>
    <property type="molecule type" value="Genomic_DNA"/>
</dbReference>
<dbReference type="OrthoDB" id="432970at2759"/>
<accession>A0A067MYP8</accession>
<dbReference type="Proteomes" id="UP000027195">
    <property type="component" value="Unassembled WGS sequence"/>
</dbReference>
<evidence type="ECO:0000313" key="7">
    <source>
        <dbReference type="Proteomes" id="UP000027195"/>
    </source>
</evidence>
<dbReference type="STRING" id="930990.A0A067MYP8"/>
<evidence type="ECO:0000256" key="4">
    <source>
        <dbReference type="PROSITE-ProRule" id="PRU00134"/>
    </source>
</evidence>
<reference evidence="7" key="1">
    <citation type="journal article" date="2014" name="Proc. Natl. Acad. Sci. U.S.A.">
        <title>Extensive sampling of basidiomycete genomes demonstrates inadequacy of the white-rot/brown-rot paradigm for wood decay fungi.</title>
        <authorList>
            <person name="Riley R."/>
            <person name="Salamov A.A."/>
            <person name="Brown D.W."/>
            <person name="Nagy L.G."/>
            <person name="Floudas D."/>
            <person name="Held B.W."/>
            <person name="Levasseur A."/>
            <person name="Lombard V."/>
            <person name="Morin E."/>
            <person name="Otillar R."/>
            <person name="Lindquist E.A."/>
            <person name="Sun H."/>
            <person name="LaButti K.M."/>
            <person name="Schmutz J."/>
            <person name="Jabbour D."/>
            <person name="Luo H."/>
            <person name="Baker S.E."/>
            <person name="Pisabarro A.G."/>
            <person name="Walton J.D."/>
            <person name="Blanchette R.A."/>
            <person name="Henrissat B."/>
            <person name="Martin F."/>
            <person name="Cullen D."/>
            <person name="Hibbett D.S."/>
            <person name="Grigoriev I.V."/>
        </authorList>
    </citation>
    <scope>NUCLEOTIDE SEQUENCE [LARGE SCALE GENOMIC DNA]</scope>
    <source>
        <strain evidence="7">FD-172 SS1</strain>
    </source>
</reference>
<dbReference type="Gene3D" id="6.10.140.2220">
    <property type="match status" value="1"/>
</dbReference>
<evidence type="ECO:0000259" key="5">
    <source>
        <dbReference type="PROSITE" id="PS50865"/>
    </source>
</evidence>
<feature type="domain" description="MYND-type" evidence="5">
    <location>
        <begin position="236"/>
        <end position="278"/>
    </location>
</feature>
<keyword evidence="7" id="KW-1185">Reference proteome</keyword>
<protein>
    <recommendedName>
        <fullName evidence="5">MYND-type domain-containing protein</fullName>
    </recommendedName>
</protein>
<dbReference type="Pfam" id="PF01753">
    <property type="entry name" value="zf-MYND"/>
    <property type="match status" value="1"/>
</dbReference>
<sequence>MSDDFAVLLGLRPSTMGPEREVHDEAVRLRRLRTYLARNRLEPEEQREIIWSRFCALYLPATVDRFIDPPTVASDDPEQIADYNLHNAYSEMLVQVQHSPYFAKYMRTKSSNGKKLSRALAQRLAQRAATWDHRMAHPPPNLPENYHVSMATNACQLLSTLCTLFVKQLNHDVVPHEAREALMPYLITWARQHPDDIFGTICLRTWRLILAVGGSSTLSDFDMLRKDYKNWEVCGLPFCDSKTDLKVCARCQTVRYCSQEHQVRHWKWDLGAQHRQLCFTTQY</sequence>
<evidence type="ECO:0000256" key="1">
    <source>
        <dbReference type="ARBA" id="ARBA00022723"/>
    </source>
</evidence>
<dbReference type="GO" id="GO:0008270">
    <property type="term" value="F:zinc ion binding"/>
    <property type="evidence" value="ECO:0007669"/>
    <property type="project" value="UniProtKB-KW"/>
</dbReference>
<organism evidence="6 7">
    <name type="scientific">Botryobasidium botryosum (strain FD-172 SS1)</name>
    <dbReference type="NCBI Taxonomy" id="930990"/>
    <lineage>
        <taxon>Eukaryota</taxon>
        <taxon>Fungi</taxon>
        <taxon>Dikarya</taxon>
        <taxon>Basidiomycota</taxon>
        <taxon>Agaricomycotina</taxon>
        <taxon>Agaricomycetes</taxon>
        <taxon>Cantharellales</taxon>
        <taxon>Botryobasidiaceae</taxon>
        <taxon>Botryobasidium</taxon>
    </lineage>
</organism>
<evidence type="ECO:0000313" key="6">
    <source>
        <dbReference type="EMBL" id="KDQ17032.1"/>
    </source>
</evidence>
<name>A0A067MYP8_BOTB1</name>
<keyword evidence="1" id="KW-0479">Metal-binding</keyword>
<dbReference type="AlphaFoldDB" id="A0A067MYP8"/>
<gene>
    <name evidence="6" type="ORF">BOTBODRAFT_30421</name>
</gene>
<dbReference type="InParanoid" id="A0A067MYP8"/>
<evidence type="ECO:0000256" key="3">
    <source>
        <dbReference type="ARBA" id="ARBA00022833"/>
    </source>
</evidence>
<evidence type="ECO:0000256" key="2">
    <source>
        <dbReference type="ARBA" id="ARBA00022771"/>
    </source>
</evidence>